<organism evidence="3 4">
    <name type="scientific">Pseudoalteromonas luteoviolacea</name>
    <dbReference type="NCBI Taxonomy" id="43657"/>
    <lineage>
        <taxon>Bacteria</taxon>
        <taxon>Pseudomonadati</taxon>
        <taxon>Pseudomonadota</taxon>
        <taxon>Gammaproteobacteria</taxon>
        <taxon>Alteromonadales</taxon>
        <taxon>Pseudoalteromonadaceae</taxon>
        <taxon>Pseudoalteromonas</taxon>
    </lineage>
</organism>
<dbReference type="InterPro" id="IPR044922">
    <property type="entry name" value="DUF2063_N_sf"/>
</dbReference>
<evidence type="ECO:0000259" key="2">
    <source>
        <dbReference type="Pfam" id="PF22106"/>
    </source>
</evidence>
<dbReference type="OrthoDB" id="4146344at2"/>
<accession>A0A0C1QDC2</accession>
<protein>
    <submittedName>
        <fullName evidence="3">Uncharacterized protein</fullName>
    </submittedName>
</protein>
<feature type="domain" description="NGO1945-like C-terminal" evidence="2">
    <location>
        <begin position="143"/>
        <end position="238"/>
    </location>
</feature>
<dbReference type="AlphaFoldDB" id="A0A0C1QDC2"/>
<sequence>MSFQEVQASFVAHIKDPDNAAKPSDVEERRMKVYRELFFNNIEGFIASAFPVLKSLYSHCEWHSLVRQFFAQHTCKSPYFLEISQEFLRYLEYTYQPSESDPAFMYELAHYEWVELNVSILERNPNDCVRDEGIEESDPLYLSSVTQCVQYNFPVHQIQADFQPTEPEGGPYGFVVYRDHEEETKFIALNPMTSLLLASVEQNPGVSILQLSAQIAQQIPGFSAEQLSAGALQTLQQFTALGIVVDKKNNSALLRA</sequence>
<dbReference type="Pfam" id="PF09836">
    <property type="entry name" value="DUF2063"/>
    <property type="match status" value="1"/>
</dbReference>
<gene>
    <name evidence="3" type="ORF">JF50_01570</name>
</gene>
<dbReference type="RefSeq" id="WP_039607768.1">
    <property type="nucleotide sequence ID" value="NZ_JWIC01000003.1"/>
</dbReference>
<reference evidence="3 4" key="1">
    <citation type="submission" date="2014-12" db="EMBL/GenBank/DDBJ databases">
        <title>Draft Genome Sequence of Pseudoalteromonas luteoviolacea HI1.</title>
        <authorList>
            <person name="Asahina A.Y."/>
            <person name="Hadfield M.G."/>
        </authorList>
    </citation>
    <scope>NUCLEOTIDE SEQUENCE [LARGE SCALE GENOMIC DNA]</scope>
    <source>
        <strain evidence="3 4">HI1</strain>
    </source>
</reference>
<dbReference type="InterPro" id="IPR054098">
    <property type="entry name" value="NGO1945-like_C"/>
</dbReference>
<dbReference type="Pfam" id="PF22106">
    <property type="entry name" value="NGO1945_C"/>
    <property type="match status" value="1"/>
</dbReference>
<dbReference type="Proteomes" id="UP000031327">
    <property type="component" value="Unassembled WGS sequence"/>
</dbReference>
<proteinExistence type="predicted"/>
<dbReference type="InterPro" id="IPR018640">
    <property type="entry name" value="DUF2063"/>
</dbReference>
<name>A0A0C1QDC2_9GAMM</name>
<dbReference type="Gene3D" id="3.90.930.50">
    <property type="match status" value="1"/>
</dbReference>
<dbReference type="Gene3D" id="1.10.150.690">
    <property type="entry name" value="DUF2063"/>
    <property type="match status" value="1"/>
</dbReference>
<evidence type="ECO:0000313" key="4">
    <source>
        <dbReference type="Proteomes" id="UP000031327"/>
    </source>
</evidence>
<evidence type="ECO:0000313" key="3">
    <source>
        <dbReference type="EMBL" id="KID58596.1"/>
    </source>
</evidence>
<comment type="caution">
    <text evidence="3">The sequence shown here is derived from an EMBL/GenBank/DDBJ whole genome shotgun (WGS) entry which is preliminary data.</text>
</comment>
<feature type="domain" description="Putative DNA-binding" evidence="1">
    <location>
        <begin position="5"/>
        <end position="91"/>
    </location>
</feature>
<dbReference type="EMBL" id="JWIC01000003">
    <property type="protein sequence ID" value="KID58596.1"/>
    <property type="molecule type" value="Genomic_DNA"/>
</dbReference>
<evidence type="ECO:0000259" key="1">
    <source>
        <dbReference type="Pfam" id="PF09836"/>
    </source>
</evidence>